<dbReference type="KEGG" id="pfer:IRI77_11835"/>
<proteinExistence type="inferred from homology"/>
<dbReference type="InterPro" id="IPR025857">
    <property type="entry name" value="MacB_PCD"/>
</dbReference>
<dbReference type="GO" id="GO:0022857">
    <property type="term" value="F:transmembrane transporter activity"/>
    <property type="evidence" value="ECO:0007669"/>
    <property type="project" value="TreeGrafter"/>
</dbReference>
<evidence type="ECO:0000259" key="8">
    <source>
        <dbReference type="Pfam" id="PF02687"/>
    </source>
</evidence>
<evidence type="ECO:0000256" key="4">
    <source>
        <dbReference type="ARBA" id="ARBA00022989"/>
    </source>
</evidence>
<feature type="transmembrane region" description="Helical" evidence="7">
    <location>
        <begin position="758"/>
        <end position="782"/>
    </location>
</feature>
<dbReference type="NCBIfam" id="TIGR03434">
    <property type="entry name" value="ADOP"/>
    <property type="match status" value="1"/>
</dbReference>
<feature type="transmembrane region" description="Helical" evidence="7">
    <location>
        <begin position="346"/>
        <end position="369"/>
    </location>
</feature>
<comment type="subcellular location">
    <subcellularLocation>
        <location evidence="1">Cell membrane</location>
        <topology evidence="1">Multi-pass membrane protein</topology>
    </subcellularLocation>
</comment>
<sequence length="881" mass="95695">MWADLRLRFLSLFRRKTVESQMDDELRFHMDRQLEKYIQSGMERDAALRRVRLEFGGWEQVREECRDARGVALVETLAQDLRYGWRTLRRSPGFTTAALFTLALGIGANTSIFSVVYGVVLRPLPFRDPARLIVMNETTPRVGDVSVSYPNFQDWRAQSRSFAEMSQVAGVHFNMSGSGQPENISGLAVSTNFLSMMGVRPLAGRDFRPEEEKAGTAPVVLLSYSLWQSHFGADLGAVGRTIRLDSRAYTIIGVLPPEFRWSERCDVLEPAGVWATNNGSVSERGERGEMVVVGRLGEGISPVQARAEMTGLAARLERAYPEVNAQFGIRLQPLRELFSGDARPSMLLLLGAALFVLLVACANVANLFLMRGAVRAREMALRIAIGASSGRIVRQMLTESFLVAVLGGLAGVSLAMAGIPVIARLIPPETLAGANVEMNGAVLVFSFGLVVLSMFVFGLAPALSSARGEVQSELKEGGKTTGSGGRNRWRGLLAASEVALALVLLVGAGLMMKSLYRLLSVDSGFRGDHVVKLEINLRTERYQKDPALIAFWQQVLAHVGELPGVESAALGTSVPLTEDHWRTDITVEGMPLPEPGSFPHPDMHLVSPSYVKTLGIRLLRGRDFLEQDRENAQRVAMVNASVAERLFPGVDPVGKRFAFGRPRPDRAQEWVTIVGVVADTRLYGLANPARLEVYLPFRQKPSDAMTVLVKSKQEPAALVAAIRRAVASIDKDQPVFGVATMEEVVNASISTSRVTLTLLGLFSGLALVLAAIGIYGVVSYSVAQRAKEIGIRLALGAERGSVLRLVFAQGARIAGAGIVVGSAASLWLTRLMTKLLFGVSAVDPPTFAAVAFVLAAITMLACYVPARRALRVDPLIALRHE</sequence>
<feature type="domain" description="MacB-like periplasmic core" evidence="9">
    <location>
        <begin position="96"/>
        <end position="310"/>
    </location>
</feature>
<feature type="domain" description="ABC3 transporter permease C-terminal" evidence="8">
    <location>
        <begin position="761"/>
        <end position="874"/>
    </location>
</feature>
<dbReference type="GO" id="GO:0005886">
    <property type="term" value="C:plasma membrane"/>
    <property type="evidence" value="ECO:0007669"/>
    <property type="project" value="UniProtKB-SubCell"/>
</dbReference>
<evidence type="ECO:0000256" key="6">
    <source>
        <dbReference type="ARBA" id="ARBA00038076"/>
    </source>
</evidence>
<feature type="transmembrane region" description="Helical" evidence="7">
    <location>
        <begin position="443"/>
        <end position="463"/>
    </location>
</feature>
<dbReference type="EMBL" id="CP063849">
    <property type="protein sequence ID" value="QOY90603.1"/>
    <property type="molecule type" value="Genomic_DNA"/>
</dbReference>
<dbReference type="RefSeq" id="WP_194452263.1">
    <property type="nucleotide sequence ID" value="NZ_CP063849.1"/>
</dbReference>
<feature type="domain" description="ABC3 transporter permease C-terminal" evidence="8">
    <location>
        <begin position="352"/>
        <end position="467"/>
    </location>
</feature>
<evidence type="ECO:0000256" key="2">
    <source>
        <dbReference type="ARBA" id="ARBA00022475"/>
    </source>
</evidence>
<accession>A0A7S7NVJ3</accession>
<feature type="transmembrane region" description="Helical" evidence="7">
    <location>
        <begin position="96"/>
        <end position="120"/>
    </location>
</feature>
<reference evidence="10 11" key="1">
    <citation type="submission" date="2020-10" db="EMBL/GenBank/DDBJ databases">
        <title>Complete genome sequence of Paludibaculum fermentans P105T, a facultatively anaerobic acidobacterium capable of dissimilatory Fe(III) reduction.</title>
        <authorList>
            <person name="Dedysh S.N."/>
            <person name="Beletsky A.V."/>
            <person name="Kulichevskaya I.S."/>
            <person name="Mardanov A.V."/>
            <person name="Ravin N.V."/>
        </authorList>
    </citation>
    <scope>NUCLEOTIDE SEQUENCE [LARGE SCALE GENOMIC DNA]</scope>
    <source>
        <strain evidence="10 11">P105</strain>
    </source>
</reference>
<evidence type="ECO:0000259" key="9">
    <source>
        <dbReference type="Pfam" id="PF12704"/>
    </source>
</evidence>
<name>A0A7S7NVJ3_PALFE</name>
<dbReference type="Pfam" id="PF02687">
    <property type="entry name" value="FtsX"/>
    <property type="match status" value="2"/>
</dbReference>
<feature type="transmembrane region" description="Helical" evidence="7">
    <location>
        <begin position="401"/>
        <end position="423"/>
    </location>
</feature>
<keyword evidence="5 7" id="KW-0472">Membrane</keyword>
<protein>
    <submittedName>
        <fullName evidence="10">ABC transporter permease</fullName>
    </submittedName>
</protein>
<feature type="transmembrane region" description="Helical" evidence="7">
    <location>
        <begin position="802"/>
        <end position="827"/>
    </location>
</feature>
<evidence type="ECO:0000256" key="3">
    <source>
        <dbReference type="ARBA" id="ARBA00022692"/>
    </source>
</evidence>
<comment type="similarity">
    <text evidence="6">Belongs to the ABC-4 integral membrane protein family.</text>
</comment>
<evidence type="ECO:0000313" key="10">
    <source>
        <dbReference type="EMBL" id="QOY90603.1"/>
    </source>
</evidence>
<evidence type="ECO:0000256" key="7">
    <source>
        <dbReference type="SAM" id="Phobius"/>
    </source>
</evidence>
<dbReference type="InterPro" id="IPR050250">
    <property type="entry name" value="Macrolide_Exporter_MacB"/>
</dbReference>
<keyword evidence="11" id="KW-1185">Reference proteome</keyword>
<dbReference type="InterPro" id="IPR003838">
    <property type="entry name" value="ABC3_permease_C"/>
</dbReference>
<keyword evidence="4 7" id="KW-1133">Transmembrane helix</keyword>
<keyword evidence="2" id="KW-1003">Cell membrane</keyword>
<dbReference type="InterPro" id="IPR017800">
    <property type="entry name" value="ADOP"/>
</dbReference>
<dbReference type="Proteomes" id="UP000593892">
    <property type="component" value="Chromosome"/>
</dbReference>
<dbReference type="PANTHER" id="PTHR30572:SF4">
    <property type="entry name" value="ABC TRANSPORTER PERMEASE YTRF"/>
    <property type="match status" value="1"/>
</dbReference>
<dbReference type="AlphaFoldDB" id="A0A7S7NVJ3"/>
<dbReference type="PANTHER" id="PTHR30572">
    <property type="entry name" value="MEMBRANE COMPONENT OF TRANSPORTER-RELATED"/>
    <property type="match status" value="1"/>
</dbReference>
<evidence type="ECO:0000313" key="11">
    <source>
        <dbReference type="Proteomes" id="UP000593892"/>
    </source>
</evidence>
<gene>
    <name evidence="10" type="ORF">IRI77_11835</name>
</gene>
<organism evidence="10 11">
    <name type="scientific">Paludibaculum fermentans</name>
    <dbReference type="NCBI Taxonomy" id="1473598"/>
    <lineage>
        <taxon>Bacteria</taxon>
        <taxon>Pseudomonadati</taxon>
        <taxon>Acidobacteriota</taxon>
        <taxon>Terriglobia</taxon>
        <taxon>Bryobacterales</taxon>
        <taxon>Bryobacteraceae</taxon>
        <taxon>Paludibaculum</taxon>
    </lineage>
</organism>
<feature type="transmembrane region" description="Helical" evidence="7">
    <location>
        <begin position="847"/>
        <end position="866"/>
    </location>
</feature>
<feature type="domain" description="MacB-like periplasmic core" evidence="9">
    <location>
        <begin position="605"/>
        <end position="724"/>
    </location>
</feature>
<evidence type="ECO:0000256" key="5">
    <source>
        <dbReference type="ARBA" id="ARBA00023136"/>
    </source>
</evidence>
<evidence type="ECO:0000256" key="1">
    <source>
        <dbReference type="ARBA" id="ARBA00004651"/>
    </source>
</evidence>
<keyword evidence="3 7" id="KW-0812">Transmembrane</keyword>
<feature type="transmembrane region" description="Helical" evidence="7">
    <location>
        <begin position="492"/>
        <end position="512"/>
    </location>
</feature>
<dbReference type="NCBIfam" id="NF038403">
    <property type="entry name" value="perm_prefix_1"/>
    <property type="match status" value="1"/>
</dbReference>
<dbReference type="InterPro" id="IPR047928">
    <property type="entry name" value="Perm_prefix_1"/>
</dbReference>
<dbReference type="Pfam" id="PF12704">
    <property type="entry name" value="MacB_PCD"/>
    <property type="match status" value="2"/>
</dbReference>